<dbReference type="RefSeq" id="WP_002480060.1">
    <property type="nucleotide sequence ID" value="NZ_CACRUO010000046.1"/>
</dbReference>
<reference evidence="1" key="1">
    <citation type="submission" date="2019-11" db="EMBL/GenBank/DDBJ databases">
        <authorList>
            <person name="Feng L."/>
        </authorList>
    </citation>
    <scope>NUCLEOTIDE SEQUENCE</scope>
    <source>
        <strain evidence="1">SsimulansLFYP27</strain>
    </source>
</reference>
<gene>
    <name evidence="1" type="ORF">SSLFYP27_01898</name>
</gene>
<accession>A0A6N3DYR2</accession>
<organism evidence="1">
    <name type="scientific">Staphylococcus simulans</name>
    <dbReference type="NCBI Taxonomy" id="1286"/>
    <lineage>
        <taxon>Bacteria</taxon>
        <taxon>Bacillati</taxon>
        <taxon>Bacillota</taxon>
        <taxon>Bacilli</taxon>
        <taxon>Bacillales</taxon>
        <taxon>Staphylococcaceae</taxon>
        <taxon>Staphylococcus</taxon>
    </lineage>
</organism>
<name>A0A6N3DYR2_STASI</name>
<protein>
    <submittedName>
        <fullName evidence="1">Uncharacterized protein</fullName>
    </submittedName>
</protein>
<sequence length="84" mass="9476">MLGEQNLENEYQNRQEAFTTFLTNIEIYPIRDQKQCQTVSYSLFICMSKALAHKMEGVLLNSNKILKLSHNGGDSDARCCGCIG</sequence>
<dbReference type="EMBL" id="CACRUO010000046">
    <property type="protein sequence ID" value="VYU33015.1"/>
    <property type="molecule type" value="Genomic_DNA"/>
</dbReference>
<evidence type="ECO:0000313" key="1">
    <source>
        <dbReference type="EMBL" id="VYU33015.1"/>
    </source>
</evidence>
<proteinExistence type="predicted"/>
<dbReference type="AlphaFoldDB" id="A0A6N3DYR2"/>